<evidence type="ECO:0000256" key="1">
    <source>
        <dbReference type="ARBA" id="ARBA00022737"/>
    </source>
</evidence>
<name>A0A1Y1JH38_PLAGO</name>
<proteinExistence type="predicted"/>
<dbReference type="Gene3D" id="2.20.110.10">
    <property type="entry name" value="Histone H3 K4-specific methyltransferase SET7/9 N-terminal domain"/>
    <property type="match status" value="1"/>
</dbReference>
<evidence type="ECO:0008006" key="5">
    <source>
        <dbReference type="Google" id="ProtNLM"/>
    </source>
</evidence>
<dbReference type="Proteomes" id="UP000195521">
    <property type="component" value="Unassembled WGS sequence"/>
</dbReference>
<keyword evidence="1" id="KW-0677">Repeat</keyword>
<accession>A0A1Y1JH38</accession>
<dbReference type="OMA" id="YKKCKSI"/>
<comment type="caution">
    <text evidence="3">The sequence shown here is derived from an EMBL/GenBank/DDBJ whole genome shotgun (WGS) entry which is preliminary data.</text>
</comment>
<reference evidence="4" key="1">
    <citation type="submission" date="2017-04" db="EMBL/GenBank/DDBJ databases">
        <title>Plasmodium gonderi genome.</title>
        <authorList>
            <person name="Arisue N."/>
            <person name="Honma H."/>
            <person name="Kawai S."/>
            <person name="Tougan T."/>
            <person name="Tanabe K."/>
            <person name="Horii T."/>
        </authorList>
    </citation>
    <scope>NUCLEOTIDE SEQUENCE [LARGE SCALE GENOMIC DNA]</scope>
    <source>
        <strain evidence="4">ATCC 30045</strain>
    </source>
</reference>
<dbReference type="SMART" id="SM00698">
    <property type="entry name" value="MORN"/>
    <property type="match status" value="4"/>
</dbReference>
<gene>
    <name evidence="3" type="ORF">PGO_080930</name>
</gene>
<feature type="compositionally biased region" description="Basic and acidic residues" evidence="2">
    <location>
        <begin position="188"/>
        <end position="198"/>
    </location>
</feature>
<dbReference type="GeneID" id="39747242"/>
<feature type="compositionally biased region" description="Basic and acidic residues" evidence="2">
    <location>
        <begin position="130"/>
        <end position="139"/>
    </location>
</feature>
<feature type="region of interest" description="Disordered" evidence="2">
    <location>
        <begin position="96"/>
        <end position="198"/>
    </location>
</feature>
<dbReference type="RefSeq" id="XP_028543116.1">
    <property type="nucleotide sequence ID" value="XM_028687315.1"/>
</dbReference>
<dbReference type="SUPFAM" id="SSF82185">
    <property type="entry name" value="Histone H3 K4-specific methyltransferase SET7/9 N-terminal domain"/>
    <property type="match status" value="2"/>
</dbReference>
<keyword evidence="4" id="KW-1185">Reference proteome</keyword>
<evidence type="ECO:0000313" key="4">
    <source>
        <dbReference type="Proteomes" id="UP000195521"/>
    </source>
</evidence>
<feature type="compositionally biased region" description="Basic and acidic residues" evidence="2">
    <location>
        <begin position="102"/>
        <end position="111"/>
    </location>
</feature>
<dbReference type="PANTHER" id="PTHR43215:SF14">
    <property type="entry name" value="RADIAL SPOKE HEAD 1 HOMOLOG"/>
    <property type="match status" value="1"/>
</dbReference>
<evidence type="ECO:0000313" key="3">
    <source>
        <dbReference type="EMBL" id="GAW80527.1"/>
    </source>
</evidence>
<protein>
    <recommendedName>
        <fullName evidence="5">MORN repeat protein</fullName>
    </recommendedName>
</protein>
<dbReference type="EMBL" id="BDQF01000009">
    <property type="protein sequence ID" value="GAW80527.1"/>
    <property type="molecule type" value="Genomic_DNA"/>
</dbReference>
<evidence type="ECO:0000256" key="2">
    <source>
        <dbReference type="SAM" id="MobiDB-lite"/>
    </source>
</evidence>
<feature type="compositionally biased region" description="Acidic residues" evidence="2">
    <location>
        <begin position="142"/>
        <end position="187"/>
    </location>
</feature>
<dbReference type="InterPro" id="IPR003409">
    <property type="entry name" value="MORN"/>
</dbReference>
<dbReference type="OrthoDB" id="387430at2759"/>
<sequence length="375" mass="43812">MGQKKKKKITLKLLKDNGESSNVLENYTGVGTVLFYTNKNLKISEKYYGNIFQGKRHGYGEYNYQNGDFYQGAYEHGMKNGIGTYFYNTDIKKRRTTGKVAKGRDYEKSDDEKSEEDQSEEDKSEEDKSEENQSEKNQSEENQSEEDKSEEEKSEEDQSEEDQSEEDQSEEDQSEEDKSEEDQSEETTENHNRKYGYEHIKKEDGASCKKKIISKKLLNLMEKWSKTKIKKKSIIPPKEEGSFYYGNYFNGLKHSDGMMIYRNGDLYVGGWKFGKKNGWGRYTYKKCKSVLEGHWEDGYIIHGKWILPNGMYFVGNFKNNKPYGDGIWAFKDKTQLNVFYYDVKQKIKKSPKKMIGQGDPNILLNYKPLCITLTR</sequence>
<feature type="compositionally biased region" description="Acidic residues" evidence="2">
    <location>
        <begin position="112"/>
        <end position="129"/>
    </location>
</feature>
<organism evidence="3 4">
    <name type="scientific">Plasmodium gonderi</name>
    <dbReference type="NCBI Taxonomy" id="77519"/>
    <lineage>
        <taxon>Eukaryota</taxon>
        <taxon>Sar</taxon>
        <taxon>Alveolata</taxon>
        <taxon>Apicomplexa</taxon>
        <taxon>Aconoidasida</taxon>
        <taxon>Haemosporida</taxon>
        <taxon>Plasmodiidae</taxon>
        <taxon>Plasmodium</taxon>
        <taxon>Plasmodium (Plasmodium)</taxon>
    </lineage>
</organism>
<dbReference type="PANTHER" id="PTHR43215">
    <property type="entry name" value="RADIAL SPOKE HEAD 1 HOMOLOG"/>
    <property type="match status" value="1"/>
</dbReference>
<dbReference type="AlphaFoldDB" id="A0A1Y1JH38"/>